<gene>
    <name evidence="7" type="ORF">PHLCEN_2v5267</name>
</gene>
<keyword evidence="3 6" id="KW-1133">Transmembrane helix</keyword>
<feature type="transmembrane region" description="Helical" evidence="6">
    <location>
        <begin position="59"/>
        <end position="82"/>
    </location>
</feature>
<dbReference type="InterPro" id="IPR051694">
    <property type="entry name" value="Immunoregulatory_rcpt-like"/>
</dbReference>
<sequence>MNMDSSLPTSTATSVPVYSTSSATVLVTSTQSSSISVPTSTPTNSASAASVSSDNHNRAYLGIAFGAIAAIAFFIALVTWFFRIRPRAIKNPTSWPWDADDHHVEDGLGRLHGLGLGNTWATSNVDDLKDPNVYGPSLTLPRCSLAYPSNVVDRDDVLHSTRNVPVPNSPYPTVKLHIAHQSVPDLAPDLGRLQVTNYVPGDVSSEDGSRANSRQGMVHDSDSSQPAWSPLRIRKSGSSPGLAVIDEKSANDITEWPVLPLPGETPSDPLPAPSQGGWASSLRSNLVNAIHAAIGGPGTTPQECLTPAPRRISRQSSRNSAGSGMLSRRSSIRTKLSNRSRGHQNGRDTPASNPFVVDPNDLITALSNVMSAVPEEDIKRPPPALVKSRDRSHIPGPPSLSRHSSIHSAVSLTENKDTSALVLELPGIPSMSRTSTNSSFHQAVQRKALNLRKSRKYPNDRPHRPTLVTRLSSSECSVGSDMSRSSSVISGPLTDQEQFAQRALRERRKRVSAARKGVVKQSIRRPGARLTSRRPRGTVKTDVPSERSF</sequence>
<evidence type="ECO:0000256" key="4">
    <source>
        <dbReference type="ARBA" id="ARBA00023136"/>
    </source>
</evidence>
<protein>
    <submittedName>
        <fullName evidence="7">Uncharacterized protein</fullName>
    </submittedName>
</protein>
<dbReference type="AlphaFoldDB" id="A0A2R6P8N9"/>
<feature type="compositionally biased region" description="Low complexity" evidence="5">
    <location>
        <begin position="477"/>
        <end position="490"/>
    </location>
</feature>
<proteinExistence type="predicted"/>
<dbReference type="GO" id="GO:0016020">
    <property type="term" value="C:membrane"/>
    <property type="evidence" value="ECO:0007669"/>
    <property type="project" value="UniProtKB-SubCell"/>
</dbReference>
<feature type="region of interest" description="Disordered" evidence="5">
    <location>
        <begin position="376"/>
        <end position="407"/>
    </location>
</feature>
<dbReference type="OrthoDB" id="3061923at2759"/>
<dbReference type="STRING" id="98765.A0A2R6P8N9"/>
<feature type="region of interest" description="Disordered" evidence="5">
    <location>
        <begin position="293"/>
        <end position="356"/>
    </location>
</feature>
<feature type="region of interest" description="Disordered" evidence="5">
    <location>
        <begin position="256"/>
        <end position="279"/>
    </location>
</feature>
<evidence type="ECO:0000256" key="5">
    <source>
        <dbReference type="SAM" id="MobiDB-lite"/>
    </source>
</evidence>
<feature type="region of interest" description="Disordered" evidence="5">
    <location>
        <begin position="453"/>
        <end position="490"/>
    </location>
</feature>
<evidence type="ECO:0000256" key="1">
    <source>
        <dbReference type="ARBA" id="ARBA00004167"/>
    </source>
</evidence>
<feature type="compositionally biased region" description="Basic residues" evidence="5">
    <location>
        <begin position="330"/>
        <end position="344"/>
    </location>
</feature>
<name>A0A2R6P8N9_9APHY</name>
<evidence type="ECO:0000256" key="6">
    <source>
        <dbReference type="SAM" id="Phobius"/>
    </source>
</evidence>
<comment type="caution">
    <text evidence="7">The sequence shown here is derived from an EMBL/GenBank/DDBJ whole genome shotgun (WGS) entry which is preliminary data.</text>
</comment>
<evidence type="ECO:0000313" key="8">
    <source>
        <dbReference type="Proteomes" id="UP000186601"/>
    </source>
</evidence>
<keyword evidence="4 6" id="KW-0472">Membrane</keyword>
<feature type="compositionally biased region" description="Basic residues" evidence="5">
    <location>
        <begin position="522"/>
        <end position="537"/>
    </location>
</feature>
<dbReference type="PANTHER" id="PTHR15549:SF30">
    <property type="entry name" value="MID2 DOMAIN-CONTAINING PROTEIN"/>
    <property type="match status" value="1"/>
</dbReference>
<evidence type="ECO:0000313" key="7">
    <source>
        <dbReference type="EMBL" id="PSR87009.1"/>
    </source>
</evidence>
<evidence type="ECO:0000256" key="3">
    <source>
        <dbReference type="ARBA" id="ARBA00022989"/>
    </source>
</evidence>
<dbReference type="GO" id="GO:0071944">
    <property type="term" value="C:cell periphery"/>
    <property type="evidence" value="ECO:0007669"/>
    <property type="project" value="UniProtKB-ARBA"/>
</dbReference>
<dbReference type="PANTHER" id="PTHR15549">
    <property type="entry name" value="PAIRED IMMUNOGLOBULIN-LIKE TYPE 2 RECEPTOR"/>
    <property type="match status" value="1"/>
</dbReference>
<dbReference type="EMBL" id="MLYV02000520">
    <property type="protein sequence ID" value="PSR87009.1"/>
    <property type="molecule type" value="Genomic_DNA"/>
</dbReference>
<feature type="region of interest" description="Disordered" evidence="5">
    <location>
        <begin position="200"/>
        <end position="243"/>
    </location>
</feature>
<accession>A0A2R6P8N9</accession>
<comment type="subcellular location">
    <subcellularLocation>
        <location evidence="1">Membrane</location>
        <topology evidence="1">Single-pass membrane protein</topology>
    </subcellularLocation>
</comment>
<keyword evidence="8" id="KW-1185">Reference proteome</keyword>
<evidence type="ECO:0000256" key="2">
    <source>
        <dbReference type="ARBA" id="ARBA00022692"/>
    </source>
</evidence>
<organism evidence="7 8">
    <name type="scientific">Hermanssonia centrifuga</name>
    <dbReference type="NCBI Taxonomy" id="98765"/>
    <lineage>
        <taxon>Eukaryota</taxon>
        <taxon>Fungi</taxon>
        <taxon>Dikarya</taxon>
        <taxon>Basidiomycota</taxon>
        <taxon>Agaricomycotina</taxon>
        <taxon>Agaricomycetes</taxon>
        <taxon>Polyporales</taxon>
        <taxon>Meruliaceae</taxon>
        <taxon>Hermanssonia</taxon>
    </lineage>
</organism>
<reference evidence="7 8" key="1">
    <citation type="submission" date="2018-02" db="EMBL/GenBank/DDBJ databases">
        <title>Genome sequence of the basidiomycete white-rot fungus Phlebia centrifuga.</title>
        <authorList>
            <person name="Granchi Z."/>
            <person name="Peng M."/>
            <person name="de Vries R.P."/>
            <person name="Hilden K."/>
            <person name="Makela M.R."/>
            <person name="Grigoriev I."/>
            <person name="Riley R."/>
        </authorList>
    </citation>
    <scope>NUCLEOTIDE SEQUENCE [LARGE SCALE GENOMIC DNA]</scope>
    <source>
        <strain evidence="7 8">FBCC195</strain>
    </source>
</reference>
<feature type="region of interest" description="Disordered" evidence="5">
    <location>
        <begin position="506"/>
        <end position="549"/>
    </location>
</feature>
<dbReference type="Proteomes" id="UP000186601">
    <property type="component" value="Unassembled WGS sequence"/>
</dbReference>
<keyword evidence="2 6" id="KW-0812">Transmembrane</keyword>